<dbReference type="GO" id="GO:0000271">
    <property type="term" value="P:polysaccharide biosynthetic process"/>
    <property type="evidence" value="ECO:0007669"/>
    <property type="project" value="UniProtKB-KW"/>
</dbReference>
<dbReference type="EMBL" id="QFYP01000001">
    <property type="protein sequence ID" value="RAK61823.1"/>
    <property type="molecule type" value="Genomic_DNA"/>
</dbReference>
<organism evidence="5 6">
    <name type="scientific">Phenylobacterium hankyongense</name>
    <dbReference type="NCBI Taxonomy" id="1813876"/>
    <lineage>
        <taxon>Bacteria</taxon>
        <taxon>Pseudomonadati</taxon>
        <taxon>Pseudomonadota</taxon>
        <taxon>Alphaproteobacteria</taxon>
        <taxon>Caulobacterales</taxon>
        <taxon>Caulobacteraceae</taxon>
        <taxon>Phenylobacterium</taxon>
    </lineage>
</organism>
<evidence type="ECO:0000313" key="6">
    <source>
        <dbReference type="Proteomes" id="UP000249842"/>
    </source>
</evidence>
<name>A0A328B3V1_9CAUL</name>
<evidence type="ECO:0000256" key="3">
    <source>
        <dbReference type="SAM" id="Phobius"/>
    </source>
</evidence>
<evidence type="ECO:0000313" key="5">
    <source>
        <dbReference type="EMBL" id="RAK61823.1"/>
    </source>
</evidence>
<feature type="domain" description="Bacterial sugar transferase" evidence="4">
    <location>
        <begin position="22"/>
        <end position="212"/>
    </location>
</feature>
<keyword evidence="3" id="KW-0812">Transmembrane</keyword>
<protein>
    <recommendedName>
        <fullName evidence="4">Bacterial sugar transferase domain-containing protein</fullName>
    </recommendedName>
</protein>
<dbReference type="Proteomes" id="UP000249842">
    <property type="component" value="Unassembled WGS sequence"/>
</dbReference>
<gene>
    <name evidence="5" type="ORF">DJ021_13635</name>
</gene>
<feature type="transmembrane region" description="Helical" evidence="3">
    <location>
        <begin position="26"/>
        <end position="47"/>
    </location>
</feature>
<evidence type="ECO:0000256" key="1">
    <source>
        <dbReference type="ARBA" id="ARBA00006464"/>
    </source>
</evidence>
<proteinExistence type="inferred from homology"/>
<dbReference type="PANTHER" id="PTHR30576">
    <property type="entry name" value="COLANIC BIOSYNTHESIS UDP-GLUCOSE LIPID CARRIER TRANSFERASE"/>
    <property type="match status" value="1"/>
</dbReference>
<dbReference type="GO" id="GO:0016780">
    <property type="term" value="F:phosphotransferase activity, for other substituted phosphate groups"/>
    <property type="evidence" value="ECO:0007669"/>
    <property type="project" value="TreeGrafter"/>
</dbReference>
<dbReference type="Pfam" id="PF02397">
    <property type="entry name" value="Bac_transf"/>
    <property type="match status" value="1"/>
</dbReference>
<accession>A0A328B3V1</accession>
<dbReference type="InterPro" id="IPR003362">
    <property type="entry name" value="Bact_transf"/>
</dbReference>
<keyword evidence="2" id="KW-0270">Exopolysaccharide synthesis</keyword>
<dbReference type="AlphaFoldDB" id="A0A328B3V1"/>
<evidence type="ECO:0000259" key="4">
    <source>
        <dbReference type="Pfam" id="PF02397"/>
    </source>
</evidence>
<dbReference type="PANTHER" id="PTHR30576:SF0">
    <property type="entry name" value="UNDECAPRENYL-PHOSPHATE N-ACETYLGALACTOSAMINYL 1-PHOSPHATE TRANSFERASE-RELATED"/>
    <property type="match status" value="1"/>
</dbReference>
<comment type="caution">
    <text evidence="5">The sequence shown here is derived from an EMBL/GenBank/DDBJ whole genome shotgun (WGS) entry which is preliminary data.</text>
</comment>
<reference evidence="6" key="1">
    <citation type="submission" date="2018-05" db="EMBL/GenBank/DDBJ databases">
        <authorList>
            <person name="Li X."/>
        </authorList>
    </citation>
    <scope>NUCLEOTIDE SEQUENCE [LARGE SCALE GENOMIC DNA]</scope>
    <source>
        <strain evidence="6">HKS-05</strain>
    </source>
</reference>
<dbReference type="OrthoDB" id="9808602at2"/>
<keyword evidence="3" id="KW-0472">Membrane</keyword>
<keyword evidence="6" id="KW-1185">Reference proteome</keyword>
<sequence length="218" mass="24417">MSQVRDGGRDLYPSAMSLDACRALDLLIALGVLIFMAPLMIAIAVAIKVQDGGPVLFGHGRLGRGGRTFRCWKFRSMEIDAEARLAALLARDPVARREWEADHKLRRDPRVTPLGAFLRVTSLDEFPQLFNVLSGEMSLVGPRPIVTAEVGRYGRWFSRYCEVRPGITGLWQVSGRNDVDYRRRVAMDVLYTKTRSPHLYLKVLLATVPAVVSRNGSY</sequence>
<comment type="similarity">
    <text evidence="1">Belongs to the bacterial sugar transferase family.</text>
</comment>
<evidence type="ECO:0000256" key="2">
    <source>
        <dbReference type="ARBA" id="ARBA00023169"/>
    </source>
</evidence>
<keyword evidence="3" id="KW-1133">Transmembrane helix</keyword>